<dbReference type="InterPro" id="IPR009246">
    <property type="entry name" value="EutC"/>
</dbReference>
<dbReference type="NCBIfam" id="NF003971">
    <property type="entry name" value="PRK05465.1"/>
    <property type="match status" value="1"/>
</dbReference>
<evidence type="ECO:0000313" key="10">
    <source>
        <dbReference type="EMBL" id="VFB17415.1"/>
    </source>
</evidence>
<evidence type="ECO:0000256" key="1">
    <source>
        <dbReference type="ARBA" id="ARBA00022628"/>
    </source>
</evidence>
<reference evidence="10 11" key="1">
    <citation type="submission" date="2019-02" db="EMBL/GenBank/DDBJ databases">
        <authorList>
            <consortium name="Pathogen Informatics"/>
        </authorList>
    </citation>
    <scope>NUCLEOTIDE SEQUENCE [LARGE SCALE GENOMIC DNA]</scope>
    <source>
        <strain evidence="10 11">3012STDY7089603</strain>
    </source>
</reference>
<evidence type="ECO:0000256" key="9">
    <source>
        <dbReference type="SAM" id="MobiDB-lite"/>
    </source>
</evidence>
<proteinExistence type="inferred from homology"/>
<dbReference type="UniPathway" id="UPA00560"/>
<dbReference type="HAMAP" id="MF_00601">
    <property type="entry name" value="EutC"/>
    <property type="match status" value="1"/>
</dbReference>
<comment type="pathway">
    <text evidence="8">Amine and polyamine degradation; ethanolamine degradation.</text>
</comment>
<dbReference type="PANTHER" id="PTHR39330">
    <property type="entry name" value="ETHANOLAMINE AMMONIA-LYASE LIGHT CHAIN"/>
    <property type="match status" value="1"/>
</dbReference>
<gene>
    <name evidence="8 10" type="primary">eutC</name>
    <name evidence="10" type="ORF">NCTC13150_02008</name>
</gene>
<dbReference type="EC" id="4.3.1.7" evidence="6 8"/>
<evidence type="ECO:0000256" key="4">
    <source>
        <dbReference type="ARBA" id="ARBA00024446"/>
    </source>
</evidence>
<keyword evidence="11" id="KW-1185">Reference proteome</keyword>
<feature type="binding site" evidence="8">
    <location>
        <position position="217"/>
    </location>
    <ligand>
        <name>adenosylcob(III)alamin</name>
        <dbReference type="ChEBI" id="CHEBI:18408"/>
    </ligand>
</feature>
<evidence type="ECO:0000256" key="2">
    <source>
        <dbReference type="ARBA" id="ARBA00023239"/>
    </source>
</evidence>
<comment type="similarity">
    <text evidence="8">Belongs to the EutC family.</text>
</comment>
<evidence type="ECO:0000256" key="3">
    <source>
        <dbReference type="ARBA" id="ARBA00023285"/>
    </source>
</evidence>
<dbReference type="PANTHER" id="PTHR39330:SF1">
    <property type="entry name" value="ETHANOLAMINE AMMONIA-LYASE SMALL SUBUNIT"/>
    <property type="match status" value="1"/>
</dbReference>
<keyword evidence="2 8" id="KW-0456">Lyase</keyword>
<dbReference type="InterPro" id="IPR042251">
    <property type="entry name" value="EutC_C"/>
</dbReference>
<name>A0A8H2MAS5_9FIRM</name>
<sequence length="304" mass="32971">MISENELKGLIEKVIAEMGTNQNSSSASNQQATVSNTASESNTNTVDNLPDDQLKDITAIKMQDYFDMDTCVNKEEYLKYKAKTPARLGIGRAGLRMKTEPLLRYRADHAVAMDAVFSDVSEDFLKEMNLKTYQTLCDNKDVFLTRPDLGRNFSEETLAEMKKDCENNPTVQVYVSDGLSSTAIEANIRDTLPAIINGLKSEGVKVGTPFFVKYGRVAAEDAVAANLNAEVTCVLIGERPGLATGESMSAYMIYKGYPGAPEAKRTVVSNIHKNGTPAAEAGAHIAGVIKKILDAKASGVDLKL</sequence>
<dbReference type="GO" id="GO:0046336">
    <property type="term" value="P:ethanolamine catabolic process"/>
    <property type="evidence" value="ECO:0007669"/>
    <property type="project" value="UniProtKB-UniRule"/>
</dbReference>
<dbReference type="Gene3D" id="3.40.50.11240">
    <property type="entry name" value="Ethanolamine ammonia-lyase light chain (EutC)"/>
    <property type="match status" value="1"/>
</dbReference>
<dbReference type="RefSeq" id="WP_131749944.1">
    <property type="nucleotide sequence ID" value="NZ_CAACYI010000001.1"/>
</dbReference>
<feature type="compositionally biased region" description="Polar residues" evidence="9">
    <location>
        <begin position="33"/>
        <end position="47"/>
    </location>
</feature>
<dbReference type="Proteomes" id="UP000377798">
    <property type="component" value="Unassembled WGS sequence"/>
</dbReference>
<feature type="binding site" evidence="8">
    <location>
        <position position="238"/>
    </location>
    <ligand>
        <name>adenosylcob(III)alamin</name>
        <dbReference type="ChEBI" id="CHEBI:18408"/>
    </ligand>
</feature>
<evidence type="ECO:0000313" key="11">
    <source>
        <dbReference type="Proteomes" id="UP000377798"/>
    </source>
</evidence>
<feature type="region of interest" description="Disordered" evidence="9">
    <location>
        <begin position="21"/>
        <end position="50"/>
    </location>
</feature>
<dbReference type="GO" id="GO:0031419">
    <property type="term" value="F:cobalamin binding"/>
    <property type="evidence" value="ECO:0007669"/>
    <property type="project" value="UniProtKB-UniRule"/>
</dbReference>
<dbReference type="Gene3D" id="1.10.30.40">
    <property type="entry name" value="Ethanolamine ammonia-lyase light chain (EutC), N-terminal domain"/>
    <property type="match status" value="1"/>
</dbReference>
<comment type="caution">
    <text evidence="10">The sequence shown here is derived from an EMBL/GenBank/DDBJ whole genome shotgun (WGS) entry which is preliminary data.</text>
</comment>
<dbReference type="GO" id="GO:0009350">
    <property type="term" value="C:ethanolamine ammonia-lyase complex"/>
    <property type="evidence" value="ECO:0007669"/>
    <property type="project" value="UniProtKB-UniRule"/>
</dbReference>
<dbReference type="Pfam" id="PF05985">
    <property type="entry name" value="EutC"/>
    <property type="match status" value="1"/>
</dbReference>
<evidence type="ECO:0000256" key="8">
    <source>
        <dbReference type="HAMAP-Rule" id="MF_00601"/>
    </source>
</evidence>
<dbReference type="InterPro" id="IPR042255">
    <property type="entry name" value="EutC_N"/>
</dbReference>
<dbReference type="EMBL" id="CAACYI010000001">
    <property type="protein sequence ID" value="VFB17415.1"/>
    <property type="molecule type" value="Genomic_DNA"/>
</dbReference>
<comment type="function">
    <text evidence="8">Catalyzes the deamination of various vicinal amino-alcohols to oxo compounds. Allows this organism to utilize ethanolamine as the sole source of nitrogen and carbon in the presence of external vitamin B12.</text>
</comment>
<comment type="catalytic activity">
    <reaction evidence="5 8">
        <text>ethanolamine = acetaldehyde + NH4(+)</text>
        <dbReference type="Rhea" id="RHEA:15313"/>
        <dbReference type="ChEBI" id="CHEBI:15343"/>
        <dbReference type="ChEBI" id="CHEBI:28938"/>
        <dbReference type="ChEBI" id="CHEBI:57603"/>
        <dbReference type="EC" id="4.3.1.7"/>
    </reaction>
</comment>
<evidence type="ECO:0000256" key="5">
    <source>
        <dbReference type="ARBA" id="ARBA00052081"/>
    </source>
</evidence>
<keyword evidence="4 8" id="KW-1283">Bacterial microcompartment</keyword>
<comment type="subcellular location">
    <subcellularLocation>
        <location evidence="8">Bacterial microcompartment</location>
    </subcellularLocation>
</comment>
<comment type="subunit">
    <text evidence="8">The basic unit is a heterodimer which dimerizes to form tetramers. The heterotetramers trimerize; 6 large subunits form a core ring with 6 small subunits projecting outwards.</text>
</comment>
<dbReference type="FunFam" id="3.40.50.11240:FF:000001">
    <property type="entry name" value="Ethanolamine ammonia-lyase light chain"/>
    <property type="match status" value="1"/>
</dbReference>
<keyword evidence="3 8" id="KW-0170">Cobalt</keyword>
<dbReference type="GO" id="GO:0008851">
    <property type="term" value="F:ethanolamine ammonia-lyase activity"/>
    <property type="evidence" value="ECO:0007669"/>
    <property type="project" value="UniProtKB-UniRule"/>
</dbReference>
<dbReference type="GO" id="GO:0031471">
    <property type="term" value="C:ethanolamine degradation polyhedral organelle"/>
    <property type="evidence" value="ECO:0007669"/>
    <property type="project" value="UniProtKB-UniRule"/>
</dbReference>
<evidence type="ECO:0000256" key="6">
    <source>
        <dbReference type="ARBA" id="ARBA00067005"/>
    </source>
</evidence>
<dbReference type="AlphaFoldDB" id="A0A8H2MAS5"/>
<accession>A0A8H2MAS5</accession>
<keyword evidence="1 8" id="KW-0846">Cobalamin</keyword>
<dbReference type="GO" id="GO:0006520">
    <property type="term" value="P:amino acid metabolic process"/>
    <property type="evidence" value="ECO:0007669"/>
    <property type="project" value="InterPro"/>
</dbReference>
<feature type="compositionally biased region" description="Low complexity" evidence="9">
    <location>
        <begin position="21"/>
        <end position="32"/>
    </location>
</feature>
<evidence type="ECO:0000256" key="7">
    <source>
        <dbReference type="ARBA" id="ARBA00069181"/>
    </source>
</evidence>
<protein>
    <recommendedName>
        <fullName evidence="7 8">Ethanolamine ammonia-lyase small subunit</fullName>
        <shortName evidence="8">EAL small subunit</shortName>
        <ecNumber evidence="6 8">4.3.1.7</ecNumber>
    </recommendedName>
</protein>
<organism evidence="10 11">
    <name type="scientific">Urinicoccus massiliensis</name>
    <dbReference type="NCBI Taxonomy" id="1723382"/>
    <lineage>
        <taxon>Bacteria</taxon>
        <taxon>Bacillati</taxon>
        <taxon>Bacillota</taxon>
        <taxon>Tissierellia</taxon>
        <taxon>Tissierellales</taxon>
        <taxon>Peptoniphilaceae</taxon>
        <taxon>Urinicoccus</taxon>
    </lineage>
</organism>
<comment type="cofactor">
    <cofactor evidence="8">
        <name>adenosylcob(III)alamin</name>
        <dbReference type="ChEBI" id="CHEBI:18408"/>
    </cofactor>
    <text evidence="8">Binds between the large and small subunits.</text>
</comment>